<dbReference type="GeneID" id="8851608"/>
<dbReference type="InParanoid" id="D2VBK8"/>
<dbReference type="RefSeq" id="XP_002678558.1">
    <property type="nucleotide sequence ID" value="XM_002678512.1"/>
</dbReference>
<dbReference type="PANTHER" id="PTHR34078:SF3">
    <property type="entry name" value="TRANSMEMBRANE PROTEIN"/>
    <property type="match status" value="1"/>
</dbReference>
<sequence>MEYQPLNQQTKYDPNQVYQQPQQVPPQNVVYSQQPIYTQEQQYYASTQPIYQQSHVVTTTTQGDVDYLEKQKQDQTSMMLFIIGFFVGIVWIVNFILHRNSPSESARKFAKASIICFALSFVFAAVAVGIYLIVFFSIFQSAY</sequence>
<feature type="transmembrane region" description="Helical" evidence="1">
    <location>
        <begin position="78"/>
        <end position="97"/>
    </location>
</feature>
<feature type="transmembrane region" description="Helical" evidence="1">
    <location>
        <begin position="109"/>
        <end position="139"/>
    </location>
</feature>
<protein>
    <submittedName>
        <fullName evidence="2">Predicted protein</fullName>
    </submittedName>
</protein>
<evidence type="ECO:0000256" key="1">
    <source>
        <dbReference type="SAM" id="Phobius"/>
    </source>
</evidence>
<dbReference type="Proteomes" id="UP000006671">
    <property type="component" value="Unassembled WGS sequence"/>
</dbReference>
<name>D2VBK8_NAEGR</name>
<proteinExistence type="predicted"/>
<evidence type="ECO:0000313" key="2">
    <source>
        <dbReference type="EMBL" id="EFC45814.1"/>
    </source>
</evidence>
<accession>D2VBK8</accession>
<dbReference type="EMBL" id="GG738861">
    <property type="protein sequence ID" value="EFC45814.1"/>
    <property type="molecule type" value="Genomic_DNA"/>
</dbReference>
<evidence type="ECO:0000313" key="3">
    <source>
        <dbReference type="Proteomes" id="UP000006671"/>
    </source>
</evidence>
<dbReference type="AlphaFoldDB" id="D2VBK8"/>
<keyword evidence="1" id="KW-0812">Transmembrane</keyword>
<dbReference type="PANTHER" id="PTHR34078">
    <property type="entry name" value="EXPRESSED PROTEIN"/>
    <property type="match status" value="1"/>
</dbReference>
<keyword evidence="3" id="KW-1185">Reference proteome</keyword>
<keyword evidence="1" id="KW-1133">Transmembrane helix</keyword>
<dbReference type="KEGG" id="ngr:NAEGRDRAFT_66251"/>
<dbReference type="OMA" id="KASIICF"/>
<gene>
    <name evidence="2" type="ORF">NAEGRDRAFT_66251</name>
</gene>
<reference evidence="2 3" key="1">
    <citation type="journal article" date="2010" name="Cell">
        <title>The genome of Naegleria gruberi illuminates early eukaryotic versatility.</title>
        <authorList>
            <person name="Fritz-Laylin L.K."/>
            <person name="Prochnik S.E."/>
            <person name="Ginger M.L."/>
            <person name="Dacks J.B."/>
            <person name="Carpenter M.L."/>
            <person name="Field M.C."/>
            <person name="Kuo A."/>
            <person name="Paredez A."/>
            <person name="Chapman J."/>
            <person name="Pham J."/>
            <person name="Shu S."/>
            <person name="Neupane R."/>
            <person name="Cipriano M."/>
            <person name="Mancuso J."/>
            <person name="Tu H."/>
            <person name="Salamov A."/>
            <person name="Lindquist E."/>
            <person name="Shapiro H."/>
            <person name="Lucas S."/>
            <person name="Grigoriev I.V."/>
            <person name="Cande W.Z."/>
            <person name="Fulton C."/>
            <person name="Rokhsar D.S."/>
            <person name="Dawson S.C."/>
        </authorList>
    </citation>
    <scope>NUCLEOTIDE SEQUENCE [LARGE SCALE GENOMIC DNA]</scope>
    <source>
        <strain evidence="2 3">NEG-M</strain>
    </source>
</reference>
<dbReference type="VEuPathDB" id="AmoebaDB:NAEGRDRAFT_66251"/>
<organism evidence="3">
    <name type="scientific">Naegleria gruberi</name>
    <name type="common">Amoeba</name>
    <dbReference type="NCBI Taxonomy" id="5762"/>
    <lineage>
        <taxon>Eukaryota</taxon>
        <taxon>Discoba</taxon>
        <taxon>Heterolobosea</taxon>
        <taxon>Tetramitia</taxon>
        <taxon>Eutetramitia</taxon>
        <taxon>Vahlkampfiidae</taxon>
        <taxon>Naegleria</taxon>
    </lineage>
</organism>
<keyword evidence="1" id="KW-0472">Membrane</keyword>